<dbReference type="SUPFAM" id="SSF50630">
    <property type="entry name" value="Acid proteases"/>
    <property type="match status" value="1"/>
</dbReference>
<dbReference type="GO" id="GO:0006508">
    <property type="term" value="P:proteolysis"/>
    <property type="evidence" value="ECO:0007669"/>
    <property type="project" value="UniProtKB-KW"/>
</dbReference>
<dbReference type="Proteomes" id="UP000677244">
    <property type="component" value="Unassembled WGS sequence"/>
</dbReference>
<comment type="caution">
    <text evidence="1">The sequence shown here is derived from an EMBL/GenBank/DDBJ whole genome shotgun (WGS) entry which is preliminary data.</text>
</comment>
<dbReference type="RefSeq" id="WP_209137901.1">
    <property type="nucleotide sequence ID" value="NZ_JAGHKO010000001.1"/>
</dbReference>
<dbReference type="NCBIfam" id="TIGR03698">
    <property type="entry name" value="clan_AA_DTGF"/>
    <property type="match status" value="1"/>
</dbReference>
<dbReference type="Pfam" id="PF13975">
    <property type="entry name" value="gag-asp_proteas"/>
    <property type="match status" value="1"/>
</dbReference>
<evidence type="ECO:0000313" key="1">
    <source>
        <dbReference type="EMBL" id="MBO9199847.1"/>
    </source>
</evidence>
<keyword evidence="1" id="KW-0645">Protease</keyword>
<sequence length="150" mass="16966">MGLIYADVEIINGGDLEMARRNLLDIDEVKRIHVNILVDTGAIMLCINENIQAQLQLQVVEKRKAQLANGHIVEYDVVSPVEIRFKNRQTTCRAMVLPDDTEPLLGAIPLEDMDVLIHPQRQELIVHPDHPYIAQMKIKQVKKNSSVIIG</sequence>
<name>A0ABS3YPM7_9BACT</name>
<dbReference type="InterPro" id="IPR021109">
    <property type="entry name" value="Peptidase_aspartic_dom_sf"/>
</dbReference>
<organism evidence="1 2">
    <name type="scientific">Niastella soli</name>
    <dbReference type="NCBI Taxonomy" id="2821487"/>
    <lineage>
        <taxon>Bacteria</taxon>
        <taxon>Pseudomonadati</taxon>
        <taxon>Bacteroidota</taxon>
        <taxon>Chitinophagia</taxon>
        <taxon>Chitinophagales</taxon>
        <taxon>Chitinophagaceae</taxon>
        <taxon>Niastella</taxon>
    </lineage>
</organism>
<dbReference type="GO" id="GO:0008233">
    <property type="term" value="F:peptidase activity"/>
    <property type="evidence" value="ECO:0007669"/>
    <property type="project" value="UniProtKB-KW"/>
</dbReference>
<proteinExistence type="predicted"/>
<reference evidence="1 2" key="1">
    <citation type="submission" date="2021-03" db="EMBL/GenBank/DDBJ databases">
        <title>Assistant Professor.</title>
        <authorList>
            <person name="Huq M.A."/>
        </authorList>
    </citation>
    <scope>NUCLEOTIDE SEQUENCE [LARGE SCALE GENOMIC DNA]</scope>
    <source>
        <strain evidence="1 2">MAH-29</strain>
    </source>
</reference>
<accession>A0ABS3YPM7</accession>
<dbReference type="EMBL" id="JAGHKO010000001">
    <property type="protein sequence ID" value="MBO9199847.1"/>
    <property type="molecule type" value="Genomic_DNA"/>
</dbReference>
<gene>
    <name evidence="1" type="ORF">J7I42_06200</name>
</gene>
<dbReference type="InterPro" id="IPR022274">
    <property type="entry name" value="Peptidase_asp_AF0612"/>
</dbReference>
<dbReference type="EC" id="3.4.23.-" evidence="1"/>
<keyword evidence="2" id="KW-1185">Reference proteome</keyword>
<dbReference type="CDD" id="cd00303">
    <property type="entry name" value="retropepsin_like"/>
    <property type="match status" value="1"/>
</dbReference>
<keyword evidence="1" id="KW-0378">Hydrolase</keyword>
<dbReference type="Gene3D" id="2.40.70.10">
    <property type="entry name" value="Acid Proteases"/>
    <property type="match status" value="1"/>
</dbReference>
<protein>
    <submittedName>
        <fullName evidence="1">Clan AA aspartic protease</fullName>
        <ecNumber evidence="1">3.4.23.-</ecNumber>
    </submittedName>
</protein>
<evidence type="ECO:0000313" key="2">
    <source>
        <dbReference type="Proteomes" id="UP000677244"/>
    </source>
</evidence>